<dbReference type="SMART" id="SM00346">
    <property type="entry name" value="HTH_ICLR"/>
    <property type="match status" value="1"/>
</dbReference>
<dbReference type="Gene3D" id="1.10.10.10">
    <property type="entry name" value="Winged helix-like DNA-binding domain superfamily/Winged helix DNA-binding domain"/>
    <property type="match status" value="1"/>
</dbReference>
<dbReference type="InterPro" id="IPR036388">
    <property type="entry name" value="WH-like_DNA-bd_sf"/>
</dbReference>
<name>A0A4P8WMA5_9EURY</name>
<reference evidence="7" key="1">
    <citation type="submission" date="2019-05" db="EMBL/GenBank/DDBJ databases">
        <title>Genome sequence and methylation pattern of the halophilic Archaeon Natrinema versiforme BOL5-4.</title>
        <authorList>
            <person name="DasSarma P."/>
            <person name="Anton B.P."/>
            <person name="DasSarma S.L."/>
            <person name="Martinez F.L."/>
            <person name="Guzman D."/>
            <person name="Roberts R.J."/>
            <person name="DasSarma S."/>
        </authorList>
    </citation>
    <scope>NUCLEOTIDE SEQUENCE [LARGE SCALE GENOMIC DNA]</scope>
    <source>
        <strain evidence="7">BOL5-4</strain>
        <plasmid evidence="7">pnve500</plasmid>
    </source>
</reference>
<dbReference type="PROSITE" id="PS51078">
    <property type="entry name" value="ICLR_ED"/>
    <property type="match status" value="1"/>
</dbReference>
<dbReference type="PANTHER" id="PTHR30136">
    <property type="entry name" value="HELIX-TURN-HELIX TRANSCRIPTIONAL REGULATOR, ICLR FAMILY"/>
    <property type="match status" value="1"/>
</dbReference>
<dbReference type="SUPFAM" id="SSF55781">
    <property type="entry name" value="GAF domain-like"/>
    <property type="match status" value="1"/>
</dbReference>
<keyword evidence="2" id="KW-0238">DNA-binding</keyword>
<dbReference type="GO" id="GO:0045892">
    <property type="term" value="P:negative regulation of DNA-templated transcription"/>
    <property type="evidence" value="ECO:0007669"/>
    <property type="project" value="TreeGrafter"/>
</dbReference>
<proteinExistence type="predicted"/>
<feature type="domain" description="HTH iclR-type" evidence="4">
    <location>
        <begin position="10"/>
        <end position="69"/>
    </location>
</feature>
<sequence>MSGNNTRRTVKTADTLFDIIEKVQKLDGCTVTELANNLDIAKSTAHTYLSTLEQKEYITKDGNTYNLSLKFLDHGMHTLTNHKVASASRPSLKQTAEETGELVWLIVEEHGRAVYLDRAKGDKAVQTNGRRGLRTYLHVLAAGKAILAHMDDKEMREVIDRHGLPAQTENTITNRETLFRELERARERGYAYNNAEEVNGVRAIGAPIIQNGTVYGGVSIAGPIARFQDDEYDRKMRKAVEEVTNTIELDLQY</sequence>
<evidence type="ECO:0000313" key="7">
    <source>
        <dbReference type="Proteomes" id="UP000302218"/>
    </source>
</evidence>
<dbReference type="GO" id="GO:0003677">
    <property type="term" value="F:DNA binding"/>
    <property type="evidence" value="ECO:0007669"/>
    <property type="project" value="UniProtKB-KW"/>
</dbReference>
<dbReference type="InterPro" id="IPR014757">
    <property type="entry name" value="Tscrpt_reg_IclR_C"/>
</dbReference>
<dbReference type="InterPro" id="IPR029016">
    <property type="entry name" value="GAF-like_dom_sf"/>
</dbReference>
<dbReference type="PANTHER" id="PTHR30136:SF35">
    <property type="entry name" value="HTH-TYPE TRANSCRIPTIONAL REGULATOR RV1719"/>
    <property type="match status" value="1"/>
</dbReference>
<dbReference type="PROSITE" id="PS51077">
    <property type="entry name" value="HTH_ICLR"/>
    <property type="match status" value="1"/>
</dbReference>
<gene>
    <name evidence="6" type="ORF">FEJ81_20690</name>
</gene>
<dbReference type="EMBL" id="CP040331">
    <property type="protein sequence ID" value="QCS44708.1"/>
    <property type="molecule type" value="Genomic_DNA"/>
</dbReference>
<evidence type="ECO:0000259" key="5">
    <source>
        <dbReference type="PROSITE" id="PS51078"/>
    </source>
</evidence>
<evidence type="ECO:0000256" key="2">
    <source>
        <dbReference type="ARBA" id="ARBA00023125"/>
    </source>
</evidence>
<dbReference type="Pfam" id="PF09339">
    <property type="entry name" value="HTH_IclR"/>
    <property type="match status" value="1"/>
</dbReference>
<dbReference type="KEGG" id="nvr:FEJ81_20690"/>
<evidence type="ECO:0000256" key="3">
    <source>
        <dbReference type="ARBA" id="ARBA00023163"/>
    </source>
</evidence>
<dbReference type="OrthoDB" id="14763at2157"/>
<feature type="domain" description="IclR-ED" evidence="5">
    <location>
        <begin position="70"/>
        <end position="253"/>
    </location>
</feature>
<dbReference type="Proteomes" id="UP000302218">
    <property type="component" value="Plasmid pNVE500"/>
</dbReference>
<keyword evidence="6" id="KW-0614">Plasmid</keyword>
<keyword evidence="3" id="KW-0804">Transcription</keyword>
<dbReference type="GO" id="GO:0003700">
    <property type="term" value="F:DNA-binding transcription factor activity"/>
    <property type="evidence" value="ECO:0007669"/>
    <property type="project" value="TreeGrafter"/>
</dbReference>
<organism evidence="6 7">
    <name type="scientific">Natrinema versiforme</name>
    <dbReference type="NCBI Taxonomy" id="88724"/>
    <lineage>
        <taxon>Archaea</taxon>
        <taxon>Methanobacteriati</taxon>
        <taxon>Methanobacteriota</taxon>
        <taxon>Stenosarchaea group</taxon>
        <taxon>Halobacteria</taxon>
        <taxon>Halobacteriales</taxon>
        <taxon>Natrialbaceae</taxon>
        <taxon>Natrinema</taxon>
    </lineage>
</organism>
<evidence type="ECO:0000259" key="4">
    <source>
        <dbReference type="PROSITE" id="PS51077"/>
    </source>
</evidence>
<protein>
    <submittedName>
        <fullName evidence="6">IclR family transcriptional regulator</fullName>
    </submittedName>
</protein>
<evidence type="ECO:0000256" key="1">
    <source>
        <dbReference type="ARBA" id="ARBA00023015"/>
    </source>
</evidence>
<dbReference type="Pfam" id="PF01614">
    <property type="entry name" value="IclR_C"/>
    <property type="match status" value="1"/>
</dbReference>
<keyword evidence="1" id="KW-0805">Transcription regulation</keyword>
<dbReference type="RefSeq" id="WP_138247107.1">
    <property type="nucleotide sequence ID" value="NZ_CP040331.1"/>
</dbReference>
<dbReference type="InterPro" id="IPR005471">
    <property type="entry name" value="Tscrpt_reg_IclR_N"/>
</dbReference>
<dbReference type="GeneID" id="40267746"/>
<dbReference type="SUPFAM" id="SSF46785">
    <property type="entry name" value="Winged helix' DNA-binding domain"/>
    <property type="match status" value="1"/>
</dbReference>
<geneLocation type="plasmid" evidence="7">
    <name>pnve500</name>
</geneLocation>
<evidence type="ECO:0000313" key="6">
    <source>
        <dbReference type="EMBL" id="QCS44708.1"/>
    </source>
</evidence>
<dbReference type="AlphaFoldDB" id="A0A4P8WMA5"/>
<dbReference type="Gene3D" id="3.30.450.40">
    <property type="match status" value="1"/>
</dbReference>
<dbReference type="InterPro" id="IPR036390">
    <property type="entry name" value="WH_DNA-bd_sf"/>
</dbReference>
<dbReference type="InterPro" id="IPR050707">
    <property type="entry name" value="HTH_MetabolicPath_Reg"/>
</dbReference>
<accession>A0A4P8WMA5</accession>